<feature type="signal peptide" evidence="1">
    <location>
        <begin position="1"/>
        <end position="26"/>
    </location>
</feature>
<dbReference type="STRING" id="389348.PNK_1055"/>
<gene>
    <name evidence="2" type="ORF">PNK_1055</name>
</gene>
<accession>A0A0U5ER80</accession>
<keyword evidence="1" id="KW-0732">Signal</keyword>
<reference evidence="3" key="1">
    <citation type="submission" date="2015-09" db="EMBL/GenBank/DDBJ databases">
        <authorList>
            <person name="Bertelli C."/>
        </authorList>
    </citation>
    <scope>NUCLEOTIDE SEQUENCE [LARGE SCALE GENOMIC DNA]</scope>
    <source>
        <strain evidence="3">KNic</strain>
    </source>
</reference>
<evidence type="ECO:0000313" key="2">
    <source>
        <dbReference type="EMBL" id="CUI16672.1"/>
    </source>
</evidence>
<evidence type="ECO:0000313" key="3">
    <source>
        <dbReference type="Proteomes" id="UP000069902"/>
    </source>
</evidence>
<dbReference type="AlphaFoldDB" id="A0A0U5ER80"/>
<dbReference type="InParanoid" id="A0A0U5ER80"/>
<dbReference type="RefSeq" id="WP_032125499.1">
    <property type="nucleotide sequence ID" value="NZ_LN879502.1"/>
</dbReference>
<protein>
    <submittedName>
        <fullName evidence="2">Conserved putative secreted protein</fullName>
    </submittedName>
</protein>
<feature type="chain" id="PRO_5006856297" evidence="1">
    <location>
        <begin position="27"/>
        <end position="168"/>
    </location>
</feature>
<dbReference type="InterPro" id="IPR025091">
    <property type="entry name" value="DUF4019"/>
</dbReference>
<evidence type="ECO:0000256" key="1">
    <source>
        <dbReference type="SAM" id="SignalP"/>
    </source>
</evidence>
<dbReference type="Pfam" id="PF13211">
    <property type="entry name" value="DUF4019"/>
    <property type="match status" value="1"/>
</dbReference>
<name>A0A0U5ER80_9BACT</name>
<dbReference type="EMBL" id="LN879502">
    <property type="protein sequence ID" value="CUI16672.1"/>
    <property type="molecule type" value="Genomic_DNA"/>
</dbReference>
<dbReference type="Proteomes" id="UP000069902">
    <property type="component" value="Chromosome cPNK"/>
</dbReference>
<keyword evidence="3" id="KW-1185">Reference proteome</keyword>
<dbReference type="KEGG" id="pnl:PNK_1055"/>
<sequence length="168" mass="18570">MNKGICFTLITSIGMGLIHLPLFAQAAAQTVPQASHSTQQAAPTAENSQDEMAAWMIEAAQVAKDYVEGLDRGEYASSWPKGDVLFQRTISQKEWVTALGLARKRLGGVKSRTLKDQRPAWDPHGLPKGPYMVVEYNTSFERAPNSGELLTLRRGADGHWRVLTYQVN</sequence>
<dbReference type="PATRIC" id="fig|389348.3.peg.1163"/>
<proteinExistence type="predicted"/>
<organism evidence="2 3">
    <name type="scientific">Candidatus Protochlamydia naegleriophila</name>
    <dbReference type="NCBI Taxonomy" id="389348"/>
    <lineage>
        <taxon>Bacteria</taxon>
        <taxon>Pseudomonadati</taxon>
        <taxon>Chlamydiota</taxon>
        <taxon>Chlamydiia</taxon>
        <taxon>Parachlamydiales</taxon>
        <taxon>Parachlamydiaceae</taxon>
        <taxon>Candidatus Protochlamydia</taxon>
    </lineage>
</organism>